<keyword evidence="2" id="KW-0812">Transmembrane</keyword>
<feature type="transmembrane region" description="Helical" evidence="2">
    <location>
        <begin position="275"/>
        <end position="295"/>
    </location>
</feature>
<proteinExistence type="predicted"/>
<dbReference type="Gene3D" id="1.10.260.40">
    <property type="entry name" value="lambda repressor-like DNA-binding domains"/>
    <property type="match status" value="1"/>
</dbReference>
<name>A0A815LLH0_9BILA</name>
<dbReference type="InterPro" id="IPR000048">
    <property type="entry name" value="IQ_motif_EF-hand-BS"/>
</dbReference>
<evidence type="ECO:0000256" key="1">
    <source>
        <dbReference type="SAM" id="MobiDB-lite"/>
    </source>
</evidence>
<dbReference type="Proteomes" id="UP000663829">
    <property type="component" value="Unassembled WGS sequence"/>
</dbReference>
<keyword evidence="2" id="KW-1133">Transmembrane helix</keyword>
<dbReference type="EMBL" id="CAJOBC010083103">
    <property type="protein sequence ID" value="CAF4296740.1"/>
    <property type="molecule type" value="Genomic_DNA"/>
</dbReference>
<comment type="caution">
    <text evidence="4">The sequence shown here is derived from an EMBL/GenBank/DDBJ whole genome shotgun (WGS) entry which is preliminary data.</text>
</comment>
<protein>
    <recommendedName>
        <fullName evidence="3">HTH cro/C1-type domain-containing protein</fullName>
    </recommendedName>
</protein>
<dbReference type="InterPro" id="IPR001387">
    <property type="entry name" value="Cro/C1-type_HTH"/>
</dbReference>
<dbReference type="OrthoDB" id="252964at2759"/>
<organism evidence="4 6">
    <name type="scientific">Didymodactylos carnosus</name>
    <dbReference type="NCBI Taxonomy" id="1234261"/>
    <lineage>
        <taxon>Eukaryota</taxon>
        <taxon>Metazoa</taxon>
        <taxon>Spiralia</taxon>
        <taxon>Gnathifera</taxon>
        <taxon>Rotifera</taxon>
        <taxon>Eurotatoria</taxon>
        <taxon>Bdelloidea</taxon>
        <taxon>Philodinida</taxon>
        <taxon>Philodinidae</taxon>
        <taxon>Didymodactylos</taxon>
    </lineage>
</organism>
<evidence type="ECO:0000256" key="2">
    <source>
        <dbReference type="SAM" id="Phobius"/>
    </source>
</evidence>
<gene>
    <name evidence="4" type="ORF">GPM918_LOCUS33358</name>
    <name evidence="5" type="ORF">SRO942_LOCUS34039</name>
</gene>
<reference evidence="4" key="1">
    <citation type="submission" date="2021-02" db="EMBL/GenBank/DDBJ databases">
        <authorList>
            <person name="Nowell W R."/>
        </authorList>
    </citation>
    <scope>NUCLEOTIDE SEQUENCE</scope>
</reference>
<feature type="compositionally biased region" description="Low complexity" evidence="1">
    <location>
        <begin position="308"/>
        <end position="321"/>
    </location>
</feature>
<feature type="region of interest" description="Disordered" evidence="1">
    <location>
        <begin position="1"/>
        <end position="89"/>
    </location>
</feature>
<feature type="domain" description="HTH cro/C1-type" evidence="3">
    <location>
        <begin position="517"/>
        <end position="557"/>
    </location>
</feature>
<feature type="compositionally biased region" description="Basic and acidic residues" evidence="1">
    <location>
        <begin position="22"/>
        <end position="40"/>
    </location>
</feature>
<evidence type="ECO:0000313" key="4">
    <source>
        <dbReference type="EMBL" id="CAF1404818.1"/>
    </source>
</evidence>
<feature type="compositionally biased region" description="Pro residues" evidence="1">
    <location>
        <begin position="478"/>
        <end position="490"/>
    </location>
</feature>
<sequence>MDKSVNMDVHKDEQSELGSVPELDKAPESEEPRQSHENKMVADSGKPLAETSAERDGAYVAVEKIHGTNVRQEYQDQRSKPEGDVDADEQETAAIKLQANFRGYHTRKVLNGRRNSKRSNSSSENSPDLFISRTATNDEATLPVREESELNAAMVKKDENIFYGTDQQKAEEEATKNQADLISSEAAYTKNDADKYDNAKKELTAEVPVSTQDPFEMLLPVRKKGPQLQDSLELLLSTRRPNAQPIAPVEPPTPVIAPKPKVLKIPGLISRISNYLPSLANTIIILVVLIPFLWAMRGLFIPSDIVTSSPSIRRSPRHSSILQEPSNPDDHNENLSMPDIPPVQEESDKDHKRSRQDRNIPPEVTEQQDDHEKSLKASKNSKVLTADREKKRRKKDLVVDKNSLNHEDVVIVDNERRKKDLVVDRNSPKHEHVVIVDNEEMIRVEKPSDKSRRRTRMRPFPGRSFGFLAMDKKIPLASRPPSPPLSPPPTTTTTTKKFSVNYLRDALKGKPDCVAPLSRASNIDEKVIQRFLNGDRTITLDTIDHLADALDLRAVFIPKDNVKSTSKKGFISLL</sequence>
<feature type="region of interest" description="Disordered" evidence="1">
    <location>
        <begin position="476"/>
        <end position="496"/>
    </location>
</feature>
<dbReference type="PROSITE" id="PS50943">
    <property type="entry name" value="HTH_CROC1"/>
    <property type="match status" value="1"/>
</dbReference>
<dbReference type="PROSITE" id="PS50096">
    <property type="entry name" value="IQ"/>
    <property type="match status" value="1"/>
</dbReference>
<dbReference type="AlphaFoldDB" id="A0A815LLH0"/>
<dbReference type="EMBL" id="CAJNOQ010017684">
    <property type="protein sequence ID" value="CAF1404818.1"/>
    <property type="molecule type" value="Genomic_DNA"/>
</dbReference>
<keyword evidence="2" id="KW-0472">Membrane</keyword>
<evidence type="ECO:0000259" key="3">
    <source>
        <dbReference type="PROSITE" id="PS50943"/>
    </source>
</evidence>
<evidence type="ECO:0000313" key="6">
    <source>
        <dbReference type="Proteomes" id="UP000663829"/>
    </source>
</evidence>
<dbReference type="Gene3D" id="1.20.5.190">
    <property type="match status" value="1"/>
</dbReference>
<accession>A0A815LLH0</accession>
<feature type="region of interest" description="Disordered" evidence="1">
    <location>
        <begin position="307"/>
        <end position="399"/>
    </location>
</feature>
<feature type="region of interest" description="Disordered" evidence="1">
    <location>
        <begin position="104"/>
        <end position="137"/>
    </location>
</feature>
<dbReference type="Pfam" id="PF00612">
    <property type="entry name" value="IQ"/>
    <property type="match status" value="1"/>
</dbReference>
<feature type="compositionally biased region" description="Basic and acidic residues" evidence="1">
    <location>
        <begin position="346"/>
        <end position="360"/>
    </location>
</feature>
<dbReference type="Proteomes" id="UP000681722">
    <property type="component" value="Unassembled WGS sequence"/>
</dbReference>
<dbReference type="InterPro" id="IPR010982">
    <property type="entry name" value="Lambda_DNA-bd_dom_sf"/>
</dbReference>
<keyword evidence="6" id="KW-1185">Reference proteome</keyword>
<feature type="compositionally biased region" description="Basic residues" evidence="1">
    <location>
        <begin position="104"/>
        <end position="117"/>
    </location>
</feature>
<dbReference type="GO" id="GO:0003677">
    <property type="term" value="F:DNA binding"/>
    <property type="evidence" value="ECO:0007669"/>
    <property type="project" value="InterPro"/>
</dbReference>
<feature type="compositionally biased region" description="Basic and acidic residues" evidence="1">
    <location>
        <begin position="73"/>
        <end position="83"/>
    </location>
</feature>
<feature type="compositionally biased region" description="Basic and acidic residues" evidence="1">
    <location>
        <begin position="1"/>
        <end position="14"/>
    </location>
</feature>
<evidence type="ECO:0000313" key="5">
    <source>
        <dbReference type="EMBL" id="CAF4296740.1"/>
    </source>
</evidence>